<keyword evidence="2" id="KW-1185">Reference proteome</keyword>
<name>A0A3E2HAM3_SCYLI</name>
<gene>
    <name evidence="1" type="ORF">B7463_g5851</name>
</gene>
<feature type="non-terminal residue" evidence="1">
    <location>
        <position position="1"/>
    </location>
</feature>
<protein>
    <submittedName>
        <fullName evidence="1">Uncharacterized protein</fullName>
    </submittedName>
</protein>
<evidence type="ECO:0000313" key="2">
    <source>
        <dbReference type="Proteomes" id="UP000258309"/>
    </source>
</evidence>
<evidence type="ECO:0000313" key="1">
    <source>
        <dbReference type="EMBL" id="RFU30459.1"/>
    </source>
</evidence>
<dbReference type="Proteomes" id="UP000258309">
    <property type="component" value="Unassembled WGS sequence"/>
</dbReference>
<proteinExistence type="predicted"/>
<dbReference type="AlphaFoldDB" id="A0A3E2HAM3"/>
<dbReference type="EMBL" id="NCSJ02000099">
    <property type="protein sequence ID" value="RFU30459.1"/>
    <property type="molecule type" value="Genomic_DNA"/>
</dbReference>
<feature type="non-terminal residue" evidence="1">
    <location>
        <position position="91"/>
    </location>
</feature>
<comment type="caution">
    <text evidence="1">The sequence shown here is derived from an EMBL/GenBank/DDBJ whole genome shotgun (WGS) entry which is preliminary data.</text>
</comment>
<organism evidence="1 2">
    <name type="scientific">Scytalidium lignicola</name>
    <name type="common">Hyphomycete</name>
    <dbReference type="NCBI Taxonomy" id="5539"/>
    <lineage>
        <taxon>Eukaryota</taxon>
        <taxon>Fungi</taxon>
        <taxon>Dikarya</taxon>
        <taxon>Ascomycota</taxon>
        <taxon>Pezizomycotina</taxon>
        <taxon>Leotiomycetes</taxon>
        <taxon>Leotiomycetes incertae sedis</taxon>
        <taxon>Scytalidium</taxon>
    </lineage>
</organism>
<reference evidence="1 2" key="1">
    <citation type="submission" date="2018-05" db="EMBL/GenBank/DDBJ databases">
        <title>Draft genome sequence of Scytalidium lignicola DSM 105466, a ubiquitous saprotrophic fungus.</title>
        <authorList>
            <person name="Buettner E."/>
            <person name="Gebauer A.M."/>
            <person name="Hofrichter M."/>
            <person name="Liers C."/>
            <person name="Kellner H."/>
        </authorList>
    </citation>
    <scope>NUCLEOTIDE SEQUENCE [LARGE SCALE GENOMIC DNA]</scope>
    <source>
        <strain evidence="1 2">DSM 105466</strain>
    </source>
</reference>
<accession>A0A3E2HAM3</accession>
<sequence>MLTKYFGRFFPSALLQATRARAQDTAEADDSQSLIAQLSRARSKHWEKAIRSSKHPYAINNALLEDLVNSEPRGQALFELEGTIDYIYHVS</sequence>